<keyword evidence="1" id="KW-0812">Transmembrane</keyword>
<dbReference type="PROSITE" id="PS50234">
    <property type="entry name" value="VWFA"/>
    <property type="match status" value="1"/>
</dbReference>
<dbReference type="InterPro" id="IPR028087">
    <property type="entry name" value="Tad_N"/>
</dbReference>
<feature type="domain" description="VWFA" evidence="2">
    <location>
        <begin position="145"/>
        <end position="206"/>
    </location>
</feature>
<evidence type="ECO:0000259" key="2">
    <source>
        <dbReference type="PROSITE" id="PS50234"/>
    </source>
</evidence>
<gene>
    <name evidence="3" type="ORF">K3177_10910</name>
</gene>
<dbReference type="Proteomes" id="UP000776651">
    <property type="component" value="Unassembled WGS sequence"/>
</dbReference>
<evidence type="ECO:0000313" key="3">
    <source>
        <dbReference type="EMBL" id="MBX7489022.1"/>
    </source>
</evidence>
<name>A0ABS7JG78_9SPHN</name>
<protein>
    <recommendedName>
        <fullName evidence="2">VWFA domain-containing protein</fullName>
    </recommendedName>
</protein>
<dbReference type="EMBL" id="JAIGNQ010000003">
    <property type="protein sequence ID" value="MBX7489022.1"/>
    <property type="molecule type" value="Genomic_DNA"/>
</dbReference>
<evidence type="ECO:0000313" key="4">
    <source>
        <dbReference type="Proteomes" id="UP000776651"/>
    </source>
</evidence>
<dbReference type="Gene3D" id="3.40.50.410">
    <property type="entry name" value="von Willebrand factor, type A domain"/>
    <property type="match status" value="2"/>
</dbReference>
<keyword evidence="1" id="KW-0472">Membrane</keyword>
<reference evidence="3 4" key="1">
    <citation type="submission" date="2021-08" db="EMBL/GenBank/DDBJ databases">
        <title>Comparative Genomics Analysis of the Genus Qipengyuania Reveals Extensive Genetic Diversity and Metabolic Versatility, Including the Description of Fifteen Novel Species.</title>
        <authorList>
            <person name="Liu Y."/>
        </authorList>
    </citation>
    <scope>NUCLEOTIDE SEQUENCE [LARGE SCALE GENOMIC DNA]</scope>
    <source>
        <strain evidence="3 4">GH25</strain>
    </source>
</reference>
<sequence>MAFLCRLLARLLHDHKGNVLAIVGAGLVPLTIMIGSGVDLSRAYMAKSKMQSACDAASLAARRVMKNDSLNDTVRNTGQEFFTFNFPQGQYGAQAFTPVITKPEAGVIRVNASTAIPTAIMRLFGFETLPVAVSCDASLNFVNTDIVLVLDVTGSMNDPVDGTRKIEALQDAVMALYDELAPIQTQLTAQGLRLRYGVVPYSSTVNVGRLVYAQNPNYMRKNTTVPSRVARFDDYAPKPPTLSGGQWEYYSGSISNNQCQNYVNADDVPGGGPPPTATTAVKYQGTSSSDAYVQSENWGYTGASDRSGSNQSCRRWRVLETTTYDTSKRQFSSWTYQQTEYDVTDYLKTNGKLTFATDGTGRTSTPGPFNLKDLAAAVTGGSVADMTWNGCIEERDTVTSIDGGTSMTIPSGANDLNIDLIPNSDATRWRPMVPNLIYTRNAGTTSGTSTSIGTTSGSIMNNSYSSGYWACPSEARRLAVWSRSALDTYVKGLETVGGTYHDIGMIWGARLISTGGIFGDSCDVYNGMPCNRHVIFMTDGDQTAYCNVYGSYGVERNDMRVKGATNCTSDDQGNSVTAQLRARHEQRFRMACNAAKNMNTSVWVIGFDTALNSNLTGCASSPGQADTAANRTALIAKFREIGNQIGALRLTQ</sequence>
<dbReference type="Pfam" id="PF13400">
    <property type="entry name" value="Tad"/>
    <property type="match status" value="1"/>
</dbReference>
<dbReference type="InterPro" id="IPR036465">
    <property type="entry name" value="vWFA_dom_sf"/>
</dbReference>
<proteinExistence type="predicted"/>
<keyword evidence="1" id="KW-1133">Transmembrane helix</keyword>
<dbReference type="SUPFAM" id="SSF53300">
    <property type="entry name" value="vWA-like"/>
    <property type="match status" value="1"/>
</dbReference>
<keyword evidence="4" id="KW-1185">Reference proteome</keyword>
<accession>A0ABS7JG78</accession>
<dbReference type="InterPro" id="IPR002035">
    <property type="entry name" value="VWF_A"/>
</dbReference>
<dbReference type="RefSeq" id="WP_221598281.1">
    <property type="nucleotide sequence ID" value="NZ_JAIGNQ010000003.1"/>
</dbReference>
<organism evidence="3 4">
    <name type="scientific">Qipengyuania pacifica</name>
    <dbReference type="NCBI Taxonomy" id="2860199"/>
    <lineage>
        <taxon>Bacteria</taxon>
        <taxon>Pseudomonadati</taxon>
        <taxon>Pseudomonadota</taxon>
        <taxon>Alphaproteobacteria</taxon>
        <taxon>Sphingomonadales</taxon>
        <taxon>Erythrobacteraceae</taxon>
        <taxon>Qipengyuania</taxon>
    </lineage>
</organism>
<feature type="transmembrane region" description="Helical" evidence="1">
    <location>
        <begin position="20"/>
        <end position="40"/>
    </location>
</feature>
<comment type="caution">
    <text evidence="3">The sequence shown here is derived from an EMBL/GenBank/DDBJ whole genome shotgun (WGS) entry which is preliminary data.</text>
</comment>
<evidence type="ECO:0000256" key="1">
    <source>
        <dbReference type="SAM" id="Phobius"/>
    </source>
</evidence>